<dbReference type="EMBL" id="OJIN01000022">
    <property type="protein sequence ID" value="SPD72119.1"/>
    <property type="molecule type" value="Genomic_DNA"/>
</dbReference>
<dbReference type="Gene3D" id="3.40.50.11900">
    <property type="match status" value="1"/>
</dbReference>
<keyword evidence="4" id="KW-0411">Iron-sulfur</keyword>
<dbReference type="GO" id="GO:0046872">
    <property type="term" value="F:metal ion binding"/>
    <property type="evidence" value="ECO:0007669"/>
    <property type="project" value="UniProtKB-KW"/>
</dbReference>
<gene>
    <name evidence="5" type="ORF">PITCH_A1180012</name>
</gene>
<evidence type="ECO:0000256" key="3">
    <source>
        <dbReference type="ARBA" id="ARBA00023004"/>
    </source>
</evidence>
<dbReference type="AlphaFoldDB" id="A0A445MRQ9"/>
<accession>A0A445MRQ9</accession>
<dbReference type="GO" id="GO:0051536">
    <property type="term" value="F:iron-sulfur cluster binding"/>
    <property type="evidence" value="ECO:0007669"/>
    <property type="project" value="UniProtKB-KW"/>
</dbReference>
<name>A0A445MRQ9_9BACT</name>
<reference evidence="5" key="1">
    <citation type="submission" date="2018-01" db="EMBL/GenBank/DDBJ databases">
        <authorList>
            <person name="Regsiter A."/>
            <person name="William W."/>
        </authorList>
    </citation>
    <scope>NUCLEOTIDE SEQUENCE</scope>
    <source>
        <strain evidence="5">TRIP AH-1</strain>
    </source>
</reference>
<keyword evidence="3" id="KW-0408">Iron</keyword>
<evidence type="ECO:0000256" key="4">
    <source>
        <dbReference type="ARBA" id="ARBA00023014"/>
    </source>
</evidence>
<protein>
    <submittedName>
        <fullName evidence="5">Benzoyl-CoA reductase, gamma subunit</fullName>
    </submittedName>
</protein>
<dbReference type="Gene3D" id="1.20.1270.370">
    <property type="match status" value="1"/>
</dbReference>
<dbReference type="Pfam" id="PF06050">
    <property type="entry name" value="HGD-D"/>
    <property type="match status" value="1"/>
</dbReference>
<evidence type="ECO:0000256" key="1">
    <source>
        <dbReference type="ARBA" id="ARBA00005806"/>
    </source>
</evidence>
<dbReference type="PANTHER" id="PTHR30548">
    <property type="entry name" value="2-HYDROXYGLUTARYL-COA DEHYDRATASE, D-COMPONENT-RELATED"/>
    <property type="match status" value="1"/>
</dbReference>
<proteinExistence type="inferred from homology"/>
<evidence type="ECO:0000313" key="5">
    <source>
        <dbReference type="EMBL" id="SPD72119.1"/>
    </source>
</evidence>
<organism evidence="5">
    <name type="scientific">uncultured Desulfobacterium sp</name>
    <dbReference type="NCBI Taxonomy" id="201089"/>
    <lineage>
        <taxon>Bacteria</taxon>
        <taxon>Pseudomonadati</taxon>
        <taxon>Thermodesulfobacteriota</taxon>
        <taxon>Desulfobacteria</taxon>
        <taxon>Desulfobacterales</taxon>
        <taxon>Desulfobacteriaceae</taxon>
        <taxon>Desulfobacterium</taxon>
        <taxon>environmental samples</taxon>
    </lineage>
</organism>
<dbReference type="Gene3D" id="3.40.50.11890">
    <property type="match status" value="1"/>
</dbReference>
<dbReference type="InterPro" id="IPR010327">
    <property type="entry name" value="FldB/FldC_alpha/beta"/>
</dbReference>
<evidence type="ECO:0000256" key="2">
    <source>
        <dbReference type="ARBA" id="ARBA00022723"/>
    </source>
</evidence>
<sequence length="376" mass="43515">MFEKFSEILTNRHEYARDWKKRTGGKVVGFFCSYAPEEPLKAAGILPVRIIGGHKSSDKVGKYIAPNIGCSFCRDALGRGLEGDYDYLDGIVQGQTCLHTGEAFWVWQKHLPVKFSYFLAVPHSTQTIGREEYLAVEYAKFKTALEKWIGKEITNEDLDRGIESYNTNRQLIRQIFEFRQQDNPLVTGSEALDLALSGQIMDRDEHNAMMKEVLKKLPDRKMDRDPGTRIMIIGSVNTDREFMHMVEHECDLPATIVIDDTCTGIRYNFNDVNPQEDRLMAISLRYNHRPPCPNKDWPRRRRIPFIKHLIKTYKVDAVILFNHKFCQPHQLDNAVIEREMKAMGIPTLTLEFDIRIPIGQFRTRVEAMLETTMDII</sequence>
<dbReference type="PANTHER" id="PTHR30548:SF5">
    <property type="entry name" value="SUBUNIT OF OXYGEN-SENSITIVE 2-HYDROXYISOCAPROYL-COA DEHYDRATASE"/>
    <property type="match status" value="1"/>
</dbReference>
<keyword evidence="2" id="KW-0479">Metal-binding</keyword>
<comment type="similarity">
    <text evidence="1">Belongs to the FldB/FldC dehydratase alpha/beta subunit family.</text>
</comment>